<dbReference type="EMBL" id="VSSQ01111536">
    <property type="protein sequence ID" value="MPN48844.1"/>
    <property type="molecule type" value="Genomic_DNA"/>
</dbReference>
<reference evidence="2" key="1">
    <citation type="submission" date="2019-08" db="EMBL/GenBank/DDBJ databases">
        <authorList>
            <person name="Kucharzyk K."/>
            <person name="Murdoch R.W."/>
            <person name="Higgins S."/>
            <person name="Loffler F."/>
        </authorList>
    </citation>
    <scope>NUCLEOTIDE SEQUENCE</scope>
</reference>
<feature type="domain" description="Heparinase II/III-like C-terminal" evidence="1">
    <location>
        <begin position="11"/>
        <end position="134"/>
    </location>
</feature>
<dbReference type="AlphaFoldDB" id="A0A645IKK3"/>
<gene>
    <name evidence="2" type="ORF">SDC9_196456</name>
</gene>
<sequence>MSIFGRSQDAQRWTIYRMNNHSHNVITIDNQHQQVKGYGKIDRYADGENFPFALSDISSVYSNQMKQVVRGVAIKDGKYVVIRDEVETLGKETKLKWAMFTFADVELGDNSAVLTQDNKKLYIRVNGSGNIVMKTWSTTPENDYDATNPGTVMVGFECMLPAGTQASFEVLLIPEESRNSATYTHKNLKDW</sequence>
<name>A0A645IKK3_9ZZZZ</name>
<evidence type="ECO:0000259" key="1">
    <source>
        <dbReference type="Pfam" id="PF07940"/>
    </source>
</evidence>
<comment type="caution">
    <text evidence="2">The sequence shown here is derived from an EMBL/GenBank/DDBJ whole genome shotgun (WGS) entry which is preliminary data.</text>
</comment>
<evidence type="ECO:0000313" key="2">
    <source>
        <dbReference type="EMBL" id="MPN48844.1"/>
    </source>
</evidence>
<dbReference type="Pfam" id="PF07940">
    <property type="entry name" value="Hepar_II_III_C"/>
    <property type="match status" value="1"/>
</dbReference>
<proteinExistence type="predicted"/>
<dbReference type="InterPro" id="IPR012480">
    <property type="entry name" value="Hepar_II_III_C"/>
</dbReference>
<dbReference type="PANTHER" id="PTHR38045">
    <property type="entry name" value="CHROMOSOME 1, WHOLE GENOME SHOTGUN SEQUENCE"/>
    <property type="match status" value="1"/>
</dbReference>
<dbReference type="Gene3D" id="2.70.98.70">
    <property type="match status" value="1"/>
</dbReference>
<protein>
    <recommendedName>
        <fullName evidence="1">Heparinase II/III-like C-terminal domain-containing protein</fullName>
    </recommendedName>
</protein>
<dbReference type="PANTHER" id="PTHR38045:SF1">
    <property type="entry name" value="HEPARINASE II_III-LIKE PROTEIN"/>
    <property type="match status" value="1"/>
</dbReference>
<accession>A0A645IKK3</accession>
<organism evidence="2">
    <name type="scientific">bioreactor metagenome</name>
    <dbReference type="NCBI Taxonomy" id="1076179"/>
    <lineage>
        <taxon>unclassified sequences</taxon>
        <taxon>metagenomes</taxon>
        <taxon>ecological metagenomes</taxon>
    </lineage>
</organism>
<dbReference type="GO" id="GO:0016829">
    <property type="term" value="F:lyase activity"/>
    <property type="evidence" value="ECO:0007669"/>
    <property type="project" value="InterPro"/>
</dbReference>